<evidence type="ECO:0000256" key="2">
    <source>
        <dbReference type="ARBA" id="ARBA00022490"/>
    </source>
</evidence>
<reference evidence="8 9" key="1">
    <citation type="submission" date="2019-04" db="EMBL/GenBank/DDBJ databases">
        <title>Psychroflexus halotolerans sp. nov., isolated from a marine solar saltern.</title>
        <authorList>
            <person name="Feng X."/>
        </authorList>
    </citation>
    <scope>NUCLEOTIDE SEQUENCE [LARGE SCALE GENOMIC DNA]</scope>
    <source>
        <strain evidence="8 9">WDS2C27</strain>
    </source>
</reference>
<keyword evidence="9" id="KW-1185">Reference proteome</keyword>
<dbReference type="GO" id="GO:0004139">
    <property type="term" value="F:deoxyribose-phosphate aldolase activity"/>
    <property type="evidence" value="ECO:0007669"/>
    <property type="project" value="UniProtKB-UniRule"/>
</dbReference>
<dbReference type="GO" id="GO:0006018">
    <property type="term" value="P:2-deoxyribose 1-phosphate catabolic process"/>
    <property type="evidence" value="ECO:0007669"/>
    <property type="project" value="UniProtKB-UniRule"/>
</dbReference>
<dbReference type="AlphaFoldDB" id="A0A4U5TNZ6"/>
<evidence type="ECO:0000256" key="4">
    <source>
        <dbReference type="ARBA" id="ARBA00023270"/>
    </source>
</evidence>
<protein>
    <recommendedName>
        <fullName evidence="7">Deoxyribose-phosphate aldolase</fullName>
        <shortName evidence="7">DERA</shortName>
        <ecNumber evidence="7">4.1.2.4</ecNumber>
    </recommendedName>
    <alternativeName>
        <fullName evidence="7">2-deoxy-D-ribose 5-phosphate aldolase</fullName>
    </alternativeName>
    <alternativeName>
        <fullName evidence="7">Phosphodeoxyriboaldolase</fullName>
        <shortName evidence="7">Deoxyriboaldolase</shortName>
    </alternativeName>
</protein>
<dbReference type="SUPFAM" id="SSF51569">
    <property type="entry name" value="Aldolase"/>
    <property type="match status" value="1"/>
</dbReference>
<dbReference type="GO" id="GO:0016052">
    <property type="term" value="P:carbohydrate catabolic process"/>
    <property type="evidence" value="ECO:0007669"/>
    <property type="project" value="TreeGrafter"/>
</dbReference>
<gene>
    <name evidence="7 8" type="primary">deoC</name>
    <name evidence="8" type="ORF">FCN74_09940</name>
</gene>
<keyword evidence="4 7" id="KW-0704">Schiff base</keyword>
<evidence type="ECO:0000256" key="6">
    <source>
        <dbReference type="ARBA" id="ARBA00056337"/>
    </source>
</evidence>
<dbReference type="PANTHER" id="PTHR10889:SF1">
    <property type="entry name" value="DEOXYRIBOSE-PHOSPHATE ALDOLASE"/>
    <property type="match status" value="1"/>
</dbReference>
<comment type="similarity">
    <text evidence="1 7">Belongs to the DeoC/FbaB aldolase family. DeoC type 1 subfamily.</text>
</comment>
<comment type="pathway">
    <text evidence="7">Carbohydrate degradation; 2-deoxy-D-ribose 1-phosphate degradation; D-glyceraldehyde 3-phosphate and acetaldehyde from 2-deoxy-alpha-D-ribose 1-phosphate: step 2/2.</text>
</comment>
<dbReference type="UniPathway" id="UPA00002">
    <property type="reaction ID" value="UER00468"/>
</dbReference>
<evidence type="ECO:0000256" key="1">
    <source>
        <dbReference type="ARBA" id="ARBA00010936"/>
    </source>
</evidence>
<feature type="active site" description="Proton donor/acceptor" evidence="7">
    <location>
        <position position="179"/>
    </location>
</feature>
<dbReference type="OrthoDB" id="9778711at2"/>
<comment type="caution">
    <text evidence="8">The sequence shown here is derived from an EMBL/GenBank/DDBJ whole genome shotgun (WGS) entry which is preliminary data.</text>
</comment>
<dbReference type="GO" id="GO:0009264">
    <property type="term" value="P:deoxyribonucleotide catabolic process"/>
    <property type="evidence" value="ECO:0007669"/>
    <property type="project" value="UniProtKB-UniRule"/>
</dbReference>
<dbReference type="Pfam" id="PF01791">
    <property type="entry name" value="DeoC"/>
    <property type="match status" value="1"/>
</dbReference>
<evidence type="ECO:0000256" key="7">
    <source>
        <dbReference type="HAMAP-Rule" id="MF_00114"/>
    </source>
</evidence>
<keyword evidence="2 7" id="KW-0963">Cytoplasm</keyword>
<comment type="catalytic activity">
    <reaction evidence="5 7">
        <text>2-deoxy-D-ribose 5-phosphate = D-glyceraldehyde 3-phosphate + acetaldehyde</text>
        <dbReference type="Rhea" id="RHEA:12821"/>
        <dbReference type="ChEBI" id="CHEBI:15343"/>
        <dbReference type="ChEBI" id="CHEBI:59776"/>
        <dbReference type="ChEBI" id="CHEBI:62877"/>
        <dbReference type="EC" id="4.1.2.4"/>
    </reaction>
</comment>
<evidence type="ECO:0000256" key="3">
    <source>
        <dbReference type="ARBA" id="ARBA00023239"/>
    </source>
</evidence>
<dbReference type="Gene3D" id="3.20.20.70">
    <property type="entry name" value="Aldolase class I"/>
    <property type="match status" value="1"/>
</dbReference>
<organism evidence="8 9">
    <name type="scientific">Mesohalobacter halotolerans</name>
    <dbReference type="NCBI Taxonomy" id="1883405"/>
    <lineage>
        <taxon>Bacteria</taxon>
        <taxon>Pseudomonadati</taxon>
        <taxon>Bacteroidota</taxon>
        <taxon>Flavobacteriia</taxon>
        <taxon>Flavobacteriales</taxon>
        <taxon>Flavobacteriaceae</taxon>
        <taxon>Mesohalobacter</taxon>
    </lineage>
</organism>
<comment type="function">
    <text evidence="6 7">Catalyzes a reversible aldol reaction between acetaldehyde and D-glyceraldehyde 3-phosphate to generate 2-deoxy-D-ribose 5-phosphate.</text>
</comment>
<dbReference type="InterPro" id="IPR002915">
    <property type="entry name" value="DeoC/FbaB/LacD_aldolase"/>
</dbReference>
<name>A0A4U5TNZ6_9FLAO</name>
<comment type="subcellular location">
    <subcellularLocation>
        <location evidence="7">Cytoplasm</location>
    </subcellularLocation>
</comment>
<evidence type="ECO:0000313" key="8">
    <source>
        <dbReference type="EMBL" id="TKS55623.1"/>
    </source>
</evidence>
<dbReference type="HAMAP" id="MF_00114">
    <property type="entry name" value="DeoC_type1"/>
    <property type="match status" value="1"/>
</dbReference>
<evidence type="ECO:0000256" key="5">
    <source>
        <dbReference type="ARBA" id="ARBA00048791"/>
    </source>
</evidence>
<dbReference type="SMART" id="SM01133">
    <property type="entry name" value="DeoC"/>
    <property type="match status" value="1"/>
</dbReference>
<dbReference type="InterPro" id="IPR028581">
    <property type="entry name" value="DeoC_typeI"/>
</dbReference>
<dbReference type="FunFam" id="3.20.20.70:FF:000044">
    <property type="entry name" value="Deoxyribose-phosphate aldolase"/>
    <property type="match status" value="1"/>
</dbReference>
<dbReference type="InterPro" id="IPR011343">
    <property type="entry name" value="DeoC"/>
</dbReference>
<dbReference type="CDD" id="cd00959">
    <property type="entry name" value="DeoC"/>
    <property type="match status" value="1"/>
</dbReference>
<dbReference type="PIRSF" id="PIRSF001357">
    <property type="entry name" value="DeoC"/>
    <property type="match status" value="1"/>
</dbReference>
<dbReference type="EC" id="4.1.2.4" evidence="7"/>
<keyword evidence="3 7" id="KW-0456">Lyase</keyword>
<sequence length="219" mass="24017">MMNHYIDHTLLKADATHSQIENLCKEAKLYNFTSVCIHPHYVQTASQLLSDCPVKVCTVVGFPLGSNTTKTKVFETQNALKNGADEIDMVINVSWLKDKAYDQIQNEITSLKSTVGKRVLKVIVEISLLTKEELAKISQIVSKSGADFIKTSTGFSAHGATLEAVKMMKENISENVQIKASGGIRDYKTAKAYIDLGVARLGTSSGVEIVEGRISNKTY</sequence>
<dbReference type="PANTHER" id="PTHR10889">
    <property type="entry name" value="DEOXYRIBOSE-PHOSPHATE ALDOLASE"/>
    <property type="match status" value="1"/>
</dbReference>
<proteinExistence type="inferred from homology"/>
<feature type="active site" description="Schiff-base intermediate with acetaldehyde" evidence="7">
    <location>
        <position position="150"/>
    </location>
</feature>
<dbReference type="GO" id="GO:0005737">
    <property type="term" value="C:cytoplasm"/>
    <property type="evidence" value="ECO:0007669"/>
    <property type="project" value="UniProtKB-SubCell"/>
</dbReference>
<dbReference type="NCBIfam" id="TIGR00126">
    <property type="entry name" value="deoC"/>
    <property type="match status" value="1"/>
</dbReference>
<evidence type="ECO:0000313" key="9">
    <source>
        <dbReference type="Proteomes" id="UP000306552"/>
    </source>
</evidence>
<dbReference type="EMBL" id="SWMU01000004">
    <property type="protein sequence ID" value="TKS55623.1"/>
    <property type="molecule type" value="Genomic_DNA"/>
</dbReference>
<dbReference type="Proteomes" id="UP000306552">
    <property type="component" value="Unassembled WGS sequence"/>
</dbReference>
<accession>A0A4U5TNZ6</accession>
<dbReference type="InterPro" id="IPR013785">
    <property type="entry name" value="Aldolase_TIM"/>
</dbReference>
<feature type="active site" description="Proton donor/acceptor" evidence="7">
    <location>
        <position position="88"/>
    </location>
</feature>